<gene>
    <name evidence="2" type="ORF">VO64_0258</name>
</gene>
<dbReference type="EMBL" id="CP011117">
    <property type="protein sequence ID" value="AKA80804.1"/>
    <property type="molecule type" value="Genomic_DNA"/>
</dbReference>
<name>A0AAU8TF72_9PSED</name>
<evidence type="ECO:0000256" key="1">
    <source>
        <dbReference type="SAM" id="MobiDB-lite"/>
    </source>
</evidence>
<feature type="region of interest" description="Disordered" evidence="1">
    <location>
        <begin position="1"/>
        <end position="32"/>
    </location>
</feature>
<reference evidence="2 3" key="1">
    <citation type="journal article" date="2015" name="Genome Announc.">
        <title>Complete Genome Sequence of Biocontrol Strain Pseudomonas fluorescens LBUM223.</title>
        <authorList>
            <person name="Roquigny R."/>
            <person name="Arseneault T."/>
            <person name="Gadkar V.J."/>
            <person name="Novinscak A."/>
            <person name="Joly D.L."/>
            <person name="Filion M."/>
        </authorList>
    </citation>
    <scope>NUCLEOTIDE SEQUENCE [LARGE SCALE GENOMIC DNA]</scope>
    <source>
        <strain evidence="2 3">LBUM223</strain>
    </source>
</reference>
<dbReference type="AlphaFoldDB" id="A0AAU8TF72"/>
<protein>
    <submittedName>
        <fullName evidence="2">Uncharacterized protein</fullName>
    </submittedName>
</protein>
<organism evidence="2 3">
    <name type="scientific">Pseudomonas synxantha</name>
    <dbReference type="NCBI Taxonomy" id="47883"/>
    <lineage>
        <taxon>Bacteria</taxon>
        <taxon>Pseudomonadati</taxon>
        <taxon>Pseudomonadota</taxon>
        <taxon>Gammaproteobacteria</taxon>
        <taxon>Pseudomonadales</taxon>
        <taxon>Pseudomonadaceae</taxon>
        <taxon>Pseudomonas</taxon>
    </lineage>
</organism>
<sequence>MPGRHLPQGSRPPGHPGLNRCPPHPTPDWPNQSARLKALTIAAATLWSDYSS</sequence>
<proteinExistence type="predicted"/>
<dbReference type="KEGG" id="pfb:VO64_0258"/>
<evidence type="ECO:0000313" key="2">
    <source>
        <dbReference type="EMBL" id="AKA80804.1"/>
    </source>
</evidence>
<evidence type="ECO:0000313" key="3">
    <source>
        <dbReference type="Proteomes" id="UP000033099"/>
    </source>
</evidence>
<accession>A0AAU8TF72</accession>
<dbReference type="Proteomes" id="UP000033099">
    <property type="component" value="Chromosome"/>
</dbReference>